<evidence type="ECO:0008006" key="3">
    <source>
        <dbReference type="Google" id="ProtNLM"/>
    </source>
</evidence>
<reference evidence="1 2" key="1">
    <citation type="submission" date="2016-10" db="EMBL/GenBank/DDBJ databases">
        <authorList>
            <person name="de Groot N.N."/>
        </authorList>
    </citation>
    <scope>NUCLEOTIDE SEQUENCE [LARGE SCALE GENOMIC DNA]</scope>
    <source>
        <strain evidence="1 2">CGMCC 1.10267</strain>
    </source>
</reference>
<dbReference type="AlphaFoldDB" id="A0A1G7YYA7"/>
<sequence length="61" mass="7187">MPDDPSKTGYRDRDRVAGDQDYEVRYFAQQNGVTEQQTRDLIKKHGNMRTDLEREAKKLKS</sequence>
<protein>
    <recommendedName>
        <fullName evidence="3">DUF3606 domain-containing protein</fullName>
    </recommendedName>
</protein>
<evidence type="ECO:0000313" key="2">
    <source>
        <dbReference type="Proteomes" id="UP000199495"/>
    </source>
</evidence>
<accession>A0A1G7YYA7</accession>
<dbReference type="Pfam" id="PF12244">
    <property type="entry name" value="DUF3606"/>
    <property type="match status" value="1"/>
</dbReference>
<organism evidence="1 2">
    <name type="scientific">Pelagibacterium luteolum</name>
    <dbReference type="NCBI Taxonomy" id="440168"/>
    <lineage>
        <taxon>Bacteria</taxon>
        <taxon>Pseudomonadati</taxon>
        <taxon>Pseudomonadota</taxon>
        <taxon>Alphaproteobacteria</taxon>
        <taxon>Hyphomicrobiales</taxon>
        <taxon>Devosiaceae</taxon>
        <taxon>Pelagibacterium</taxon>
    </lineage>
</organism>
<gene>
    <name evidence="1" type="ORF">SAMN04487974_11648</name>
</gene>
<dbReference type="RefSeq" id="WP_090598290.1">
    <property type="nucleotide sequence ID" value="NZ_FNCS01000016.1"/>
</dbReference>
<name>A0A1G7YYA7_9HYPH</name>
<keyword evidence="2" id="KW-1185">Reference proteome</keyword>
<evidence type="ECO:0000313" key="1">
    <source>
        <dbReference type="EMBL" id="SDH01279.1"/>
    </source>
</evidence>
<dbReference type="STRING" id="440168.SAMN04487974_11648"/>
<dbReference type="Proteomes" id="UP000199495">
    <property type="component" value="Unassembled WGS sequence"/>
</dbReference>
<dbReference type="InterPro" id="IPR022037">
    <property type="entry name" value="DUF3606"/>
</dbReference>
<dbReference type="OrthoDB" id="7908013at2"/>
<dbReference type="EMBL" id="FNCS01000016">
    <property type="protein sequence ID" value="SDH01279.1"/>
    <property type="molecule type" value="Genomic_DNA"/>
</dbReference>
<proteinExistence type="predicted"/>